<dbReference type="PANTHER" id="PTHR13286">
    <property type="entry name" value="SAP30"/>
    <property type="match status" value="1"/>
</dbReference>
<evidence type="ECO:0000256" key="3">
    <source>
        <dbReference type="ARBA" id="ARBA00022491"/>
    </source>
</evidence>
<evidence type="ECO:0000256" key="1">
    <source>
        <dbReference type="ARBA" id="ARBA00004123"/>
    </source>
</evidence>
<name>A0A9D4YT42_CHLVU</name>
<keyword evidence="6" id="KW-0539">Nucleus</keyword>
<reference evidence="8" key="1">
    <citation type="journal article" date="2019" name="Plant J.">
        <title>Chlorella vulgaris genome assembly and annotation reveals the molecular basis for metabolic acclimation to high light conditions.</title>
        <authorList>
            <person name="Cecchin M."/>
            <person name="Marcolungo L."/>
            <person name="Rossato M."/>
            <person name="Girolomoni L."/>
            <person name="Cosentino E."/>
            <person name="Cuine S."/>
            <person name="Li-Beisson Y."/>
            <person name="Delledonne M."/>
            <person name="Ballottari M."/>
        </authorList>
    </citation>
    <scope>NUCLEOTIDE SEQUENCE</scope>
    <source>
        <strain evidence="8">211/11P</strain>
    </source>
</reference>
<evidence type="ECO:0000313" key="8">
    <source>
        <dbReference type="EMBL" id="KAI3424928.1"/>
    </source>
</evidence>
<accession>A0A9D4YT42</accession>
<comment type="similarity">
    <text evidence="2">Belongs to the SAP30 family.</text>
</comment>
<gene>
    <name evidence="8" type="ORF">D9Q98_008312</name>
</gene>
<dbReference type="GO" id="GO:0000118">
    <property type="term" value="C:histone deacetylase complex"/>
    <property type="evidence" value="ECO:0007669"/>
    <property type="project" value="TreeGrafter"/>
</dbReference>
<reference evidence="8" key="2">
    <citation type="submission" date="2020-11" db="EMBL/GenBank/DDBJ databases">
        <authorList>
            <person name="Cecchin M."/>
            <person name="Marcolungo L."/>
            <person name="Rossato M."/>
            <person name="Girolomoni L."/>
            <person name="Cosentino E."/>
            <person name="Cuine S."/>
            <person name="Li-Beisson Y."/>
            <person name="Delledonne M."/>
            <person name="Ballottari M."/>
        </authorList>
    </citation>
    <scope>NUCLEOTIDE SEQUENCE</scope>
    <source>
        <strain evidence="8">211/11P</strain>
        <tissue evidence="8">Whole cell</tissue>
    </source>
</reference>
<dbReference type="GO" id="GO:0006355">
    <property type="term" value="P:regulation of DNA-templated transcription"/>
    <property type="evidence" value="ECO:0007669"/>
    <property type="project" value="TreeGrafter"/>
</dbReference>
<evidence type="ECO:0000256" key="4">
    <source>
        <dbReference type="ARBA" id="ARBA00023015"/>
    </source>
</evidence>
<comment type="caution">
    <text evidence="8">The sequence shown here is derived from an EMBL/GenBank/DDBJ whole genome shotgun (WGS) entry which is preliminary data.</text>
</comment>
<keyword evidence="9" id="KW-1185">Reference proteome</keyword>
<evidence type="ECO:0000256" key="2">
    <source>
        <dbReference type="ARBA" id="ARBA00006283"/>
    </source>
</evidence>
<dbReference type="Pfam" id="PF13867">
    <property type="entry name" value="SAP30_Sin3_bdg"/>
    <property type="match status" value="1"/>
</dbReference>
<keyword evidence="4" id="KW-0805">Transcription regulation</keyword>
<organism evidence="8 9">
    <name type="scientific">Chlorella vulgaris</name>
    <name type="common">Green alga</name>
    <dbReference type="NCBI Taxonomy" id="3077"/>
    <lineage>
        <taxon>Eukaryota</taxon>
        <taxon>Viridiplantae</taxon>
        <taxon>Chlorophyta</taxon>
        <taxon>core chlorophytes</taxon>
        <taxon>Trebouxiophyceae</taxon>
        <taxon>Chlorellales</taxon>
        <taxon>Chlorellaceae</taxon>
        <taxon>Chlorella clade</taxon>
        <taxon>Chlorella</taxon>
    </lineage>
</organism>
<feature type="domain" description="Histone deacetylase complex subunit SAP30 Sin3 binding" evidence="7">
    <location>
        <begin position="59"/>
        <end position="106"/>
    </location>
</feature>
<dbReference type="PANTHER" id="PTHR13286:SF6">
    <property type="entry name" value="HISTONE DEACETYLASE COMPLEX SUBUNIT SAP30L-RELATED"/>
    <property type="match status" value="1"/>
</dbReference>
<evidence type="ECO:0000256" key="5">
    <source>
        <dbReference type="ARBA" id="ARBA00023163"/>
    </source>
</evidence>
<dbReference type="GO" id="GO:0003712">
    <property type="term" value="F:transcription coregulator activity"/>
    <property type="evidence" value="ECO:0007669"/>
    <property type="project" value="TreeGrafter"/>
</dbReference>
<protein>
    <recommendedName>
        <fullName evidence="7">Histone deacetylase complex subunit SAP30 Sin3 binding domain-containing protein</fullName>
    </recommendedName>
</protein>
<comment type="subcellular location">
    <subcellularLocation>
        <location evidence="1">Nucleus</location>
    </subcellularLocation>
</comment>
<dbReference type="InterPro" id="IPR038291">
    <property type="entry name" value="SAP30_C_sf"/>
</dbReference>
<dbReference type="Proteomes" id="UP001055712">
    <property type="component" value="Unassembled WGS sequence"/>
</dbReference>
<evidence type="ECO:0000313" key="9">
    <source>
        <dbReference type="Proteomes" id="UP001055712"/>
    </source>
</evidence>
<proteinExistence type="inferred from homology"/>
<keyword evidence="5" id="KW-0804">Transcription</keyword>
<evidence type="ECO:0000259" key="7">
    <source>
        <dbReference type="Pfam" id="PF13867"/>
    </source>
</evidence>
<sequence length="114" mass="12838">MASRQAPSRRPQRATAGAFGTNKAYADFMNGNGAQGYELSDDQYAANQLPAVRVDLNKLKVQTLRKYTKQYEVPNVHPTSSKEDIARAVTEHWNSVQITEEAVLQNLSKVRHRH</sequence>
<dbReference type="InterPro" id="IPR024145">
    <property type="entry name" value="His_deAcase_SAP30/SAP30L"/>
</dbReference>
<dbReference type="AlphaFoldDB" id="A0A9D4YT42"/>
<keyword evidence="3" id="KW-0678">Repressor</keyword>
<dbReference type="OrthoDB" id="510958at2759"/>
<evidence type="ECO:0000256" key="6">
    <source>
        <dbReference type="ARBA" id="ARBA00023242"/>
    </source>
</evidence>
<dbReference type="EMBL" id="SIDB01000012">
    <property type="protein sequence ID" value="KAI3424928.1"/>
    <property type="molecule type" value="Genomic_DNA"/>
</dbReference>
<dbReference type="Gene3D" id="6.10.160.20">
    <property type="match status" value="1"/>
</dbReference>
<dbReference type="InterPro" id="IPR025718">
    <property type="entry name" value="SAP30_Sin3-bd"/>
</dbReference>